<dbReference type="CDD" id="cd20707">
    <property type="entry name" value="MIX_III"/>
    <property type="match status" value="1"/>
</dbReference>
<sequence>MTTSPLGPKPCSHCQISGPAILPVRYAVVPAGLSASVPAWAKPDTPFPTGDGYDYLLRALRQGFVYVYYESNRQWEGWSVAEDGSLWKQPSAAYARSQKKSDCTMPYHNPTNLEMLILSPAALKGNCWIAFTSAKWRTGTLERYGSDANARKKRMQCVEYWQWTTPANEQRVAQASVEVLNEIADYMTPGPACPVLTLPYNPPVRRISRTDSASPWFYFDEGEVRAQGTLTPWSRRRCEQAQRTIDAMQKQGAGVNRYDKPITQLVVALDDAAGIAHELAGFSDDMAALHAGWLDELSIEFMSVQSLAGARNQIQQMEKALAEKHTLDAFSSTANYGMDKVSGGVIAMVPGADTQRQSALNDLLQRAQLSSEQAGDEALATSWAKYDAELNHDKINAFNTCYEQFCKVIATRMEALHGLRIDWLKSAPFITCSQDFYSTSVEDNLSYREIVDYALASLNLTDTGAQWLDSLINQYSAKSESNLVWRSLLLNNPDVIADMTAYLESLAKSHGKTEKADEASFLAAVAPLAGKLNEAYAGANEALERPATPSSSFSRMMLYCDRRLSTFGDRFFNISRAGKFLDGLNELLTKSLFQVVSGVSFDNAVQLSLGQLQDGDTFRSQLLEDMKYSGAAERRKLSTRYQSDFDKFAQGAEGESALKGARIKLLALFFNGLEFKNQLQESKGDSKSHAQIASAFLGTLSTTTEIIEPAVKHGIQNGAGTTSVKFVGTSAGMSAAVINLVLDSEDFSSEWNSDHRRWAFVGLNFGKIGGDTGVALKSLGGLLEILAKSPALKSGVLDTIASALTVGGFAELLGFIASWEVMVGMVLIEQLITYYFGNELQQWCREGVFGLEPDEKLKSTWQLGPKKPRDKECDNQQEAFQKAVGAVL</sequence>
<dbReference type="AlphaFoldDB" id="A0A3I2BE62"/>
<gene>
    <name evidence="2" type="ORF">EE393_22800</name>
</gene>
<dbReference type="InterPro" id="IPR048126">
    <property type="entry name" value="Toxin_VasX"/>
</dbReference>
<organism evidence="2">
    <name type="scientific">Salmonella enterica</name>
    <name type="common">Salmonella choleraesuis</name>
    <dbReference type="NCBI Taxonomy" id="28901"/>
    <lineage>
        <taxon>Bacteria</taxon>
        <taxon>Pseudomonadati</taxon>
        <taxon>Pseudomonadota</taxon>
        <taxon>Gammaproteobacteria</taxon>
        <taxon>Enterobacterales</taxon>
        <taxon>Enterobacteriaceae</taxon>
        <taxon>Salmonella</taxon>
    </lineage>
</organism>
<proteinExistence type="predicted"/>
<dbReference type="RefSeq" id="WP_070790253.1">
    <property type="nucleotide sequence ID" value="NZ_CP075140.1"/>
</dbReference>
<evidence type="ECO:0000259" key="1">
    <source>
        <dbReference type="Pfam" id="PF20249"/>
    </source>
</evidence>
<dbReference type="Pfam" id="PF20249">
    <property type="entry name" value="VasX_N"/>
    <property type="match status" value="1"/>
</dbReference>
<comment type="caution">
    <text evidence="2">The sequence shown here is derived from an EMBL/GenBank/DDBJ whole genome shotgun (WGS) entry which is preliminary data.</text>
</comment>
<dbReference type="NCBIfam" id="NF041559">
    <property type="entry name" value="BTH_I2691_fam"/>
    <property type="match status" value="1"/>
</dbReference>
<feature type="domain" description="Toxin VasX N-terminal region" evidence="1">
    <location>
        <begin position="11"/>
        <end position="160"/>
    </location>
</feature>
<name>A0A3I2BE62_SALER</name>
<accession>A0A3I2BE62</accession>
<protein>
    <recommendedName>
        <fullName evidence="1">Toxin VasX N-terminal region domain-containing protein</fullName>
    </recommendedName>
</protein>
<dbReference type="EMBL" id="RNKS01000089">
    <property type="protein sequence ID" value="MGD31708.1"/>
    <property type="molecule type" value="Genomic_DNA"/>
</dbReference>
<dbReference type="Proteomes" id="UP000885336">
    <property type="component" value="Unassembled WGS sequence"/>
</dbReference>
<evidence type="ECO:0000313" key="2">
    <source>
        <dbReference type="EMBL" id="MGD31708.1"/>
    </source>
</evidence>
<dbReference type="InterPro" id="IPR046864">
    <property type="entry name" value="VasX_N"/>
</dbReference>
<reference evidence="2" key="1">
    <citation type="submission" date="2018-11" db="EMBL/GenBank/DDBJ databases">
        <authorList>
            <consortium name="PulseNet: The National Subtyping Network for Foodborne Disease Surveillance"/>
            <person name="Tarr C.L."/>
            <person name="Trees E."/>
            <person name="Katz L.S."/>
            <person name="Carleton-Romer H.A."/>
            <person name="Stroika S."/>
            <person name="Kucerova Z."/>
            <person name="Roache K.F."/>
            <person name="Sabol A.L."/>
            <person name="Besser J."/>
            <person name="Gerner-Smidt P."/>
        </authorList>
    </citation>
    <scope>NUCLEOTIDE SEQUENCE [LARGE SCALE GENOMIC DNA]</scope>
    <source>
        <strain evidence="2">PNUSAS058450</strain>
    </source>
</reference>